<evidence type="ECO:0000313" key="2">
    <source>
        <dbReference type="EMBL" id="ELZ06453.1"/>
    </source>
</evidence>
<gene>
    <name evidence="2" type="ORF">C482_01505</name>
</gene>
<accession>M0B846</accession>
<dbReference type="STRING" id="1227492.C482_01505"/>
<sequence>MLHKSVARIIDAGEHIVDLTDSIAAMVQAIETPNPVRKSVALDPVLETAVDRLETRYDNLGFEWDPTPEVDVQVLSDQFLGIVIRATVHTLVECSGVSQQQIVLRPFRTETKSDGCFESESRSRSRSESESQSRPESDPEGDQRIANTDGKSDDRKGGNETSAGFDLVAPTLEKAEVKATVDELNQGSDIESILVQTFLDRYGGEVRVICPENDGEEPVLRVELDAAE</sequence>
<dbReference type="Proteomes" id="UP000011693">
    <property type="component" value="Unassembled WGS sequence"/>
</dbReference>
<dbReference type="RefSeq" id="WP_006165578.1">
    <property type="nucleotide sequence ID" value="NZ_AOIN01000008.1"/>
</dbReference>
<dbReference type="PATRIC" id="fig|1227492.4.peg.293"/>
<organism evidence="2 3">
    <name type="scientific">Natrialba chahannaoensis JCM 10990</name>
    <dbReference type="NCBI Taxonomy" id="1227492"/>
    <lineage>
        <taxon>Archaea</taxon>
        <taxon>Methanobacteriati</taxon>
        <taxon>Methanobacteriota</taxon>
        <taxon>Stenosarchaea group</taxon>
        <taxon>Halobacteria</taxon>
        <taxon>Halobacteriales</taxon>
        <taxon>Natrialbaceae</taxon>
        <taxon>Natrialba</taxon>
    </lineage>
</organism>
<dbReference type="AlphaFoldDB" id="M0B846"/>
<protein>
    <submittedName>
        <fullName evidence="2">Response regulator receiver protein</fullName>
    </submittedName>
</protein>
<evidence type="ECO:0000256" key="1">
    <source>
        <dbReference type="SAM" id="MobiDB-lite"/>
    </source>
</evidence>
<comment type="caution">
    <text evidence="2">The sequence shown here is derived from an EMBL/GenBank/DDBJ whole genome shotgun (WGS) entry which is preliminary data.</text>
</comment>
<proteinExistence type="predicted"/>
<dbReference type="OrthoDB" id="3369at2157"/>
<feature type="compositionally biased region" description="Basic and acidic residues" evidence="1">
    <location>
        <begin position="113"/>
        <end position="143"/>
    </location>
</feature>
<evidence type="ECO:0000313" key="3">
    <source>
        <dbReference type="Proteomes" id="UP000011693"/>
    </source>
</evidence>
<keyword evidence="3" id="KW-1185">Reference proteome</keyword>
<dbReference type="EMBL" id="AOIN01000008">
    <property type="protein sequence ID" value="ELZ06453.1"/>
    <property type="molecule type" value="Genomic_DNA"/>
</dbReference>
<name>M0B846_9EURY</name>
<feature type="region of interest" description="Disordered" evidence="1">
    <location>
        <begin position="113"/>
        <end position="167"/>
    </location>
</feature>
<reference evidence="2 3" key="1">
    <citation type="journal article" date="2014" name="PLoS Genet.">
        <title>Phylogenetically driven sequencing of extremely halophilic archaea reveals strategies for static and dynamic osmo-response.</title>
        <authorList>
            <person name="Becker E.A."/>
            <person name="Seitzer P.M."/>
            <person name="Tritt A."/>
            <person name="Larsen D."/>
            <person name="Krusor M."/>
            <person name="Yao A.I."/>
            <person name="Wu D."/>
            <person name="Madern D."/>
            <person name="Eisen J.A."/>
            <person name="Darling A.E."/>
            <person name="Facciotti M.T."/>
        </authorList>
    </citation>
    <scope>NUCLEOTIDE SEQUENCE [LARGE SCALE GENOMIC DNA]</scope>
    <source>
        <strain evidence="2 3">JCM 10990</strain>
    </source>
</reference>